<evidence type="ECO:0000313" key="2">
    <source>
        <dbReference type="Proteomes" id="UP000193144"/>
    </source>
</evidence>
<reference evidence="1 2" key="1">
    <citation type="submission" date="2016-07" db="EMBL/GenBank/DDBJ databases">
        <title>Pervasive Adenine N6-methylation of Active Genes in Fungi.</title>
        <authorList>
            <consortium name="DOE Joint Genome Institute"/>
            <person name="Mondo S.J."/>
            <person name="Dannebaum R.O."/>
            <person name="Kuo R.C."/>
            <person name="Labutti K."/>
            <person name="Haridas S."/>
            <person name="Kuo A."/>
            <person name="Salamov A."/>
            <person name="Ahrendt S.R."/>
            <person name="Lipzen A."/>
            <person name="Sullivan W."/>
            <person name="Andreopoulos W.B."/>
            <person name="Clum A."/>
            <person name="Lindquist E."/>
            <person name="Daum C."/>
            <person name="Ramamoorthy G.K."/>
            <person name="Gryganskyi A."/>
            <person name="Culley D."/>
            <person name="Magnuson J.K."/>
            <person name="James T.Y."/>
            <person name="O'Malley M.A."/>
            <person name="Stajich J.E."/>
            <person name="Spatafora J.W."/>
            <person name="Visel A."/>
            <person name="Grigoriev I.V."/>
        </authorList>
    </citation>
    <scope>NUCLEOTIDE SEQUENCE [LARGE SCALE GENOMIC DNA]</scope>
    <source>
        <strain evidence="1 2">CBS 115471</strain>
    </source>
</reference>
<dbReference type="EMBL" id="MCFA01000303">
    <property type="protein sequence ID" value="ORX94638.1"/>
    <property type="molecule type" value="Genomic_DNA"/>
</dbReference>
<proteinExistence type="predicted"/>
<accession>A0A1Y1Y9H8</accession>
<dbReference type="Proteomes" id="UP000193144">
    <property type="component" value="Unassembled WGS sequence"/>
</dbReference>
<sequence>MHETEIPSIVANTHPEQEDCSTELCYALASSLAVAKRLTWEQTPWLFPGIHGRANWHIHGDIYRFLPAHVRRSLRPESLAQALYFGEARAEDDPPNTHLRLYVVFPHLSRPVVHLKDFINIWHDAIVAPAFNQAWEDSDLVDLYPNSKSKSALFLHDTMAHRAIGILKHLENGRRHALSEHWPAFHDPKDEQGREGRFSDKRAEILDEAWKSIKGMLKDNPLLPKGEFEDPILLIVDQSRVDMNADMSPQQKYQAIGRNWDRWIDSRYLVRGSFKVIVETTLGEKFKLVRGQLGGVEKKRKVEAYVGGAVKRARLAKIEEDQEEMVNYDEKCMMSGALQQVVVD</sequence>
<protein>
    <submittedName>
        <fullName evidence="1">Uncharacterized protein</fullName>
    </submittedName>
</protein>
<organism evidence="1 2">
    <name type="scientific">Clohesyomyces aquaticus</name>
    <dbReference type="NCBI Taxonomy" id="1231657"/>
    <lineage>
        <taxon>Eukaryota</taxon>
        <taxon>Fungi</taxon>
        <taxon>Dikarya</taxon>
        <taxon>Ascomycota</taxon>
        <taxon>Pezizomycotina</taxon>
        <taxon>Dothideomycetes</taxon>
        <taxon>Pleosporomycetidae</taxon>
        <taxon>Pleosporales</taxon>
        <taxon>Lindgomycetaceae</taxon>
        <taxon>Clohesyomyces</taxon>
    </lineage>
</organism>
<evidence type="ECO:0000313" key="1">
    <source>
        <dbReference type="EMBL" id="ORX94638.1"/>
    </source>
</evidence>
<keyword evidence="2" id="KW-1185">Reference proteome</keyword>
<gene>
    <name evidence="1" type="ORF">BCR34DRAFT_608205</name>
</gene>
<dbReference type="AlphaFoldDB" id="A0A1Y1Y9H8"/>
<name>A0A1Y1Y9H8_9PLEO</name>
<comment type="caution">
    <text evidence="1">The sequence shown here is derived from an EMBL/GenBank/DDBJ whole genome shotgun (WGS) entry which is preliminary data.</text>
</comment>
<dbReference type="OrthoDB" id="3774700at2759"/>